<dbReference type="InterPro" id="IPR029063">
    <property type="entry name" value="SAM-dependent_MTases_sf"/>
</dbReference>
<comment type="caution">
    <text evidence="2">The sequence shown here is derived from an EMBL/GenBank/DDBJ whole genome shotgun (WGS) entry which is preliminary data.</text>
</comment>
<name>A0A836BWH7_9CHLO</name>
<dbReference type="InterPro" id="IPR019410">
    <property type="entry name" value="Methyltransf_16"/>
</dbReference>
<feature type="region of interest" description="Disordered" evidence="1">
    <location>
        <begin position="299"/>
        <end position="324"/>
    </location>
</feature>
<keyword evidence="3" id="KW-1185">Reference proteome</keyword>
<proteinExistence type="predicted"/>
<gene>
    <name evidence="2" type="ORF">HYH03_009889</name>
</gene>
<dbReference type="Pfam" id="PF10294">
    <property type="entry name" value="Methyltransf_16"/>
    <property type="match status" value="1"/>
</dbReference>
<dbReference type="Proteomes" id="UP000612055">
    <property type="component" value="Unassembled WGS sequence"/>
</dbReference>
<dbReference type="Gene3D" id="3.40.50.150">
    <property type="entry name" value="Vaccinia Virus protein VP39"/>
    <property type="match status" value="1"/>
</dbReference>
<evidence type="ECO:0000256" key="1">
    <source>
        <dbReference type="SAM" id="MobiDB-lite"/>
    </source>
</evidence>
<evidence type="ECO:0000313" key="2">
    <source>
        <dbReference type="EMBL" id="KAG2491726.1"/>
    </source>
</evidence>
<dbReference type="SUPFAM" id="SSF53335">
    <property type="entry name" value="S-adenosyl-L-methionine-dependent methyltransferases"/>
    <property type="match status" value="1"/>
</dbReference>
<dbReference type="EMBL" id="JAEHOE010000050">
    <property type="protein sequence ID" value="KAG2491726.1"/>
    <property type="molecule type" value="Genomic_DNA"/>
</dbReference>
<protein>
    <submittedName>
        <fullName evidence="2">Uncharacterized protein</fullName>
    </submittedName>
</protein>
<dbReference type="AlphaFoldDB" id="A0A836BWH7"/>
<reference evidence="2" key="1">
    <citation type="journal article" date="2020" name="bioRxiv">
        <title>Comparative genomics of Chlamydomonas.</title>
        <authorList>
            <person name="Craig R.J."/>
            <person name="Hasan A.R."/>
            <person name="Ness R.W."/>
            <person name="Keightley P.D."/>
        </authorList>
    </citation>
    <scope>NUCLEOTIDE SEQUENCE</scope>
    <source>
        <strain evidence="2">CCAP 11/70</strain>
    </source>
</reference>
<organism evidence="2 3">
    <name type="scientific">Edaphochlamys debaryana</name>
    <dbReference type="NCBI Taxonomy" id="47281"/>
    <lineage>
        <taxon>Eukaryota</taxon>
        <taxon>Viridiplantae</taxon>
        <taxon>Chlorophyta</taxon>
        <taxon>core chlorophytes</taxon>
        <taxon>Chlorophyceae</taxon>
        <taxon>CS clade</taxon>
        <taxon>Chlamydomonadales</taxon>
        <taxon>Chlamydomonadales incertae sedis</taxon>
        <taxon>Edaphochlamys</taxon>
    </lineage>
</organism>
<sequence length="455" mass="46149">MSAQEQVVDEAERIRLLVKRLRGRGELTDAQKQALAELKDAVEGSTSAAEEAQDAGAVALLTRLLGLTDDEETLDAASAVIAACSGHMAAANKVSTSSYGPATVCIREAALGDGLGARVWLVAHTLCAELAEAEAAAATAAEAAQEAAPEAAAAEAGAGGAAVAAPGGPRRPLLRGQAVLELGSGCGVCGLAAAQLGAARVVLSDVEGPVLRNLAACLELNAAHLPPAPVAPAPSPQGLLPGPREEEAGAEAGAEVGASGSAGEQPAQGGAGPEAAVVWERGNACVRLLDWAEAVEALDGPRGAGEGQGGQQRPCASDPGPLPPRVPLEERFPVIIGSEVMYELAHAELVAAVLAHRLAPGGCAVLSCAVRELKVFAHFAVECRRRGLRYRRRQVPVAQILRGGSGSASGSGSGSSSFQGVLGRLDCYEGGFLVMAIDRADAPCASWYRSDWEEV</sequence>
<dbReference type="PANTHER" id="PTHR14614:SF157">
    <property type="entry name" value="METHYLTRANSFERASE TYPE 12 DOMAIN-CONTAINING PROTEIN"/>
    <property type="match status" value="1"/>
</dbReference>
<dbReference type="OrthoDB" id="545599at2759"/>
<accession>A0A836BWH7</accession>
<evidence type="ECO:0000313" key="3">
    <source>
        <dbReference type="Proteomes" id="UP000612055"/>
    </source>
</evidence>
<feature type="compositionally biased region" description="Low complexity" evidence="1">
    <location>
        <begin position="250"/>
        <end position="273"/>
    </location>
</feature>
<feature type="region of interest" description="Disordered" evidence="1">
    <location>
        <begin position="229"/>
        <end position="273"/>
    </location>
</feature>
<dbReference type="PANTHER" id="PTHR14614">
    <property type="entry name" value="HEPATOCELLULAR CARCINOMA-ASSOCIATED ANTIGEN"/>
    <property type="match status" value="1"/>
</dbReference>